<name>A0ABU8QNQ0_9PSED</name>
<dbReference type="Proteomes" id="UP001380290">
    <property type="component" value="Unassembled WGS sequence"/>
</dbReference>
<sequence>MISEKSLDRITKRQGQFSWGERYVPAIKAVPGEAPKISRVSRMYSRRLDRSLHLLSATERVFTQLALFNPLVFEIHEQRMLFPTPCMHPLHGHPLAAGMNLSPIPGTLAIADQIGMRHAMVLVGEGEDARYAAYPYLGDLLLFLTDEDGQPYAVNWTIKLSAGDFTERRRNAVKTLAEQIKDKRKANLRNVLEEEYYRSAGIRTVMLSMEDIDPIVAVNLDLVYGADDTEFDVDPSLLDDFTSAVLESAHAGIPPALVAIEYGKKWGRRDVFLAKIYADIWRRTIPVDFFQYIQIDQPLNIGGRDLLSHYGAFFLGAPS</sequence>
<dbReference type="SUPFAM" id="SSF52980">
    <property type="entry name" value="Restriction endonuclease-like"/>
    <property type="match status" value="1"/>
</dbReference>
<accession>A0ABU8QNQ0</accession>
<keyword evidence="2" id="KW-1185">Reference proteome</keyword>
<proteinExistence type="predicted"/>
<comment type="caution">
    <text evidence="1">The sequence shown here is derived from an EMBL/GenBank/DDBJ whole genome shotgun (WGS) entry which is preliminary data.</text>
</comment>
<dbReference type="RefSeq" id="WP_339598306.1">
    <property type="nucleotide sequence ID" value="NZ_JBBHLC010000005.1"/>
</dbReference>
<dbReference type="EMBL" id="JBBHLC010000005">
    <property type="protein sequence ID" value="MEJ5862288.1"/>
    <property type="molecule type" value="Genomic_DNA"/>
</dbReference>
<dbReference type="InterPro" id="IPR025660">
    <property type="entry name" value="Pept_his_AS"/>
</dbReference>
<protein>
    <recommendedName>
        <fullName evidence="3">Transposase</fullName>
    </recommendedName>
</protein>
<organism evidence="1 2">
    <name type="scientific">Pseudomonas farsensis</name>
    <dbReference type="NCBI Taxonomy" id="2745492"/>
    <lineage>
        <taxon>Bacteria</taxon>
        <taxon>Pseudomonadati</taxon>
        <taxon>Pseudomonadota</taxon>
        <taxon>Gammaproteobacteria</taxon>
        <taxon>Pseudomonadales</taxon>
        <taxon>Pseudomonadaceae</taxon>
        <taxon>Pseudomonas</taxon>
    </lineage>
</organism>
<evidence type="ECO:0008006" key="3">
    <source>
        <dbReference type="Google" id="ProtNLM"/>
    </source>
</evidence>
<dbReference type="InterPro" id="IPR011856">
    <property type="entry name" value="tRNA_endonuc-like_dom_sf"/>
</dbReference>
<evidence type="ECO:0000313" key="2">
    <source>
        <dbReference type="Proteomes" id="UP001380290"/>
    </source>
</evidence>
<gene>
    <name evidence="1" type="ORF">V7S98_03520</name>
</gene>
<dbReference type="PROSITE" id="PS00639">
    <property type="entry name" value="THIOL_PROTEASE_HIS"/>
    <property type="match status" value="1"/>
</dbReference>
<dbReference type="InterPro" id="IPR011335">
    <property type="entry name" value="Restrct_endonuc-II-like"/>
</dbReference>
<dbReference type="Gene3D" id="3.40.1350.10">
    <property type="match status" value="1"/>
</dbReference>
<reference evidence="1 2" key="1">
    <citation type="submission" date="2024-02" db="EMBL/GenBank/DDBJ databases">
        <title>Identification of pathogenicity and growth-promoting function of Pseudomonas putida variant.</title>
        <authorList>
            <person name="Sun J."/>
        </authorList>
    </citation>
    <scope>NUCLEOTIDE SEQUENCE [LARGE SCALE GENOMIC DNA]</scope>
    <source>
        <strain evidence="1 2">A03</strain>
    </source>
</reference>
<evidence type="ECO:0000313" key="1">
    <source>
        <dbReference type="EMBL" id="MEJ5862288.1"/>
    </source>
</evidence>